<reference evidence="1 2" key="1">
    <citation type="journal article" date="2016" name="Nat. Commun.">
        <title>Thousands of microbial genomes shed light on interconnected biogeochemical processes in an aquifer system.</title>
        <authorList>
            <person name="Anantharaman K."/>
            <person name="Brown C.T."/>
            <person name="Hug L.A."/>
            <person name="Sharon I."/>
            <person name="Castelle C.J."/>
            <person name="Probst A.J."/>
            <person name="Thomas B.C."/>
            <person name="Singh A."/>
            <person name="Wilkins M.J."/>
            <person name="Karaoz U."/>
            <person name="Brodie E.L."/>
            <person name="Williams K.H."/>
            <person name="Hubbard S.S."/>
            <person name="Banfield J.F."/>
        </authorList>
    </citation>
    <scope>NUCLEOTIDE SEQUENCE [LARGE SCALE GENOMIC DNA]</scope>
</reference>
<evidence type="ECO:0000313" key="1">
    <source>
        <dbReference type="EMBL" id="OGD34394.1"/>
    </source>
</evidence>
<dbReference type="Proteomes" id="UP000176650">
    <property type="component" value="Unassembled WGS sequence"/>
</dbReference>
<dbReference type="STRING" id="1797298.A2988_02605"/>
<gene>
    <name evidence="1" type="ORF">A2988_02605</name>
</gene>
<protein>
    <submittedName>
        <fullName evidence="1">Uncharacterized protein</fullName>
    </submittedName>
</protein>
<organism evidence="1 2">
    <name type="scientific">Candidatus Azambacteria bacterium RIFCSPLOWO2_01_FULL_46_25</name>
    <dbReference type="NCBI Taxonomy" id="1797298"/>
    <lineage>
        <taxon>Bacteria</taxon>
        <taxon>Candidatus Azamiibacteriota</taxon>
    </lineage>
</organism>
<proteinExistence type="predicted"/>
<dbReference type="AlphaFoldDB" id="A0A1F5BUU5"/>
<comment type="caution">
    <text evidence="1">The sequence shown here is derived from an EMBL/GenBank/DDBJ whole genome shotgun (WGS) entry which is preliminary data.</text>
</comment>
<evidence type="ECO:0000313" key="2">
    <source>
        <dbReference type="Proteomes" id="UP000176650"/>
    </source>
</evidence>
<name>A0A1F5BUU5_9BACT</name>
<dbReference type="EMBL" id="MEYS01000001">
    <property type="protein sequence ID" value="OGD34394.1"/>
    <property type="molecule type" value="Genomic_DNA"/>
</dbReference>
<sequence length="601" mass="61329">MENTAGKITIFSLSLGLVFFLIGVGIDFGTGGFEKANANTATTAVTVLNTPPSWSVDAQEAAESSTASPTNIGATVSWTGTATDPNGESFYLLVCRTSGAPTANASAAPICNGGAPNHLGVSSLTASAAQATATYTALAADPESNDWYAWICDGNAGVPRCNATYKQGTGNTASPFVVNHRPTLTVFADNSPQPPSGTVTWTTTASDPDTLGGADTVQLFVCKANDFTGSACGAGGTYCSTALGASNPTCDFVLENPKQDKNYAAYGFVRDNHALAATGGQQGADSVVTVSNVAPTIAAATVSLLDTDEAGPLTLTAPQGETSGFKVKFTVTDANSCQNATSGDEISTAITDVYRSGVTSASCQIAGNYNANSCYPAATGLAMWNLNCSQDVGSCSGASDADATWTCTFPLWYIADPTDGANLTDSTWFAENWLASVRATDDNSAASALVEGTSGNEVQSFLAYSTSAAAINYGSLEPGETNDPIDRTLGVIATGNVGLDETLYGLGMCTTFPACSGAPSDTIPVGSQKYDATGVAYASATALLASPGVRFDRNIPKTTSTSTPASLDTFWGINIPSAITLAGDYTGQNTIIGVKGEAQQW</sequence>
<accession>A0A1F5BUU5</accession>